<accession>A0A2J5HKW9</accession>
<gene>
    <name evidence="1" type="ORF">BDW42DRAFT_176503</name>
</gene>
<sequence length="62" mass="7634">MMMVYRATIISQGLEIHMSLLFGLEFRRVCCEMRRCGFIFVYLYICQKTFYVNFWEQGYFYS</sequence>
<keyword evidence="2" id="KW-1185">Reference proteome</keyword>
<evidence type="ECO:0000313" key="2">
    <source>
        <dbReference type="Proteomes" id="UP000235023"/>
    </source>
</evidence>
<dbReference type="EMBL" id="KZ559591">
    <property type="protein sequence ID" value="PLN77678.1"/>
    <property type="molecule type" value="Genomic_DNA"/>
</dbReference>
<evidence type="ECO:0000313" key="1">
    <source>
        <dbReference type="EMBL" id="PLN77678.1"/>
    </source>
</evidence>
<reference evidence="2" key="1">
    <citation type="submission" date="2017-12" db="EMBL/GenBank/DDBJ databases">
        <authorList>
            <consortium name="DOE Joint Genome Institute"/>
            <person name="Mondo S.J."/>
            <person name="Kjaerbolling I."/>
            <person name="Vesth T.C."/>
            <person name="Frisvad J.C."/>
            <person name="Nybo J.L."/>
            <person name="Theobald S."/>
            <person name="Kuo A."/>
            <person name="Bowyer P."/>
            <person name="Matsuda Y."/>
            <person name="Lyhne E.K."/>
            <person name="Kogle M.E."/>
            <person name="Clum A."/>
            <person name="Lipzen A."/>
            <person name="Salamov A."/>
            <person name="Ngan C.Y."/>
            <person name="Daum C."/>
            <person name="Chiniquy J."/>
            <person name="Barry K."/>
            <person name="LaButti K."/>
            <person name="Haridas S."/>
            <person name="Simmons B.A."/>
            <person name="Magnuson J.K."/>
            <person name="Mortensen U.H."/>
            <person name="Larsen T.O."/>
            <person name="Grigoriev I.V."/>
            <person name="Baker S.E."/>
            <person name="Andersen M.R."/>
            <person name="Nordberg H.P."/>
            <person name="Cantor M.N."/>
            <person name="Hua S.X."/>
        </authorList>
    </citation>
    <scope>NUCLEOTIDE SEQUENCE [LARGE SCALE GENOMIC DNA]</scope>
    <source>
        <strain evidence="2">IBT 19404</strain>
    </source>
</reference>
<protein>
    <submittedName>
        <fullName evidence="1">Uncharacterized protein</fullName>
    </submittedName>
</protein>
<dbReference type="Proteomes" id="UP000235023">
    <property type="component" value="Unassembled WGS sequence"/>
</dbReference>
<dbReference type="AlphaFoldDB" id="A0A2J5HKW9"/>
<proteinExistence type="predicted"/>
<name>A0A2J5HKW9_9EURO</name>
<organism evidence="1 2">
    <name type="scientific">Aspergillus taichungensis</name>
    <dbReference type="NCBI Taxonomy" id="482145"/>
    <lineage>
        <taxon>Eukaryota</taxon>
        <taxon>Fungi</taxon>
        <taxon>Dikarya</taxon>
        <taxon>Ascomycota</taxon>
        <taxon>Pezizomycotina</taxon>
        <taxon>Eurotiomycetes</taxon>
        <taxon>Eurotiomycetidae</taxon>
        <taxon>Eurotiales</taxon>
        <taxon>Aspergillaceae</taxon>
        <taxon>Aspergillus</taxon>
        <taxon>Aspergillus subgen. Circumdati</taxon>
    </lineage>
</organism>